<sequence length="55" mass="5913">MSPDATLSKTSAIAKFEPTTTSQFNFPCTTFGGGTSHVSRNAMLKFLERDGDPTN</sequence>
<gene>
    <name evidence="1" type="ORF">PCON_05931</name>
</gene>
<proteinExistence type="predicted"/>
<reference evidence="1 2" key="1">
    <citation type="journal article" date="2013" name="PLoS Genet.">
        <title>The genome and development-dependent transcriptomes of Pyronema confluens: a window into fungal evolution.</title>
        <authorList>
            <person name="Traeger S."/>
            <person name="Altegoer F."/>
            <person name="Freitag M."/>
            <person name="Gabaldon T."/>
            <person name="Kempken F."/>
            <person name="Kumar A."/>
            <person name="Marcet-Houben M."/>
            <person name="Poggeler S."/>
            <person name="Stajich J.E."/>
            <person name="Nowrousian M."/>
        </authorList>
    </citation>
    <scope>NUCLEOTIDE SEQUENCE [LARGE SCALE GENOMIC DNA]</scope>
    <source>
        <strain evidence="2">CBS 100304</strain>
        <tissue evidence="1">Vegetative mycelium</tissue>
    </source>
</reference>
<keyword evidence="2" id="KW-1185">Reference proteome</keyword>
<dbReference type="AlphaFoldDB" id="U4L873"/>
<evidence type="ECO:0000313" key="1">
    <source>
        <dbReference type="EMBL" id="CCX06344.1"/>
    </source>
</evidence>
<evidence type="ECO:0000313" key="2">
    <source>
        <dbReference type="Proteomes" id="UP000018144"/>
    </source>
</evidence>
<name>U4L873_PYROM</name>
<protein>
    <submittedName>
        <fullName evidence="1">Uncharacterized protein</fullName>
    </submittedName>
</protein>
<dbReference type="EMBL" id="HF935285">
    <property type="protein sequence ID" value="CCX06344.1"/>
    <property type="molecule type" value="Genomic_DNA"/>
</dbReference>
<accession>U4L873</accession>
<dbReference type="Proteomes" id="UP000018144">
    <property type="component" value="Unassembled WGS sequence"/>
</dbReference>
<organism evidence="1 2">
    <name type="scientific">Pyronema omphalodes (strain CBS 100304)</name>
    <name type="common">Pyronema confluens</name>
    <dbReference type="NCBI Taxonomy" id="1076935"/>
    <lineage>
        <taxon>Eukaryota</taxon>
        <taxon>Fungi</taxon>
        <taxon>Dikarya</taxon>
        <taxon>Ascomycota</taxon>
        <taxon>Pezizomycotina</taxon>
        <taxon>Pezizomycetes</taxon>
        <taxon>Pezizales</taxon>
        <taxon>Pyronemataceae</taxon>
        <taxon>Pyronema</taxon>
    </lineage>
</organism>